<evidence type="ECO:0000256" key="1">
    <source>
        <dbReference type="SAM" id="MobiDB-lite"/>
    </source>
</evidence>
<evidence type="ECO:0000256" key="2">
    <source>
        <dbReference type="SAM" id="SignalP"/>
    </source>
</evidence>
<sequence>MMLILLCYAVLSSYSSRPQLIVVGASQRRHPAAYIMLANERRHWPGLPPRKLVDHARESIHRMHCDRIFWRYFTTSGHPCQLPTPPHQGARPRLAVLEVLPSSQKPHSRRDAGVSRETPPGKGIEGFLSLTGGFSLDSSLGPPIGTTRTRRQDSLADIRAGRSASRR</sequence>
<evidence type="ECO:0000313" key="3">
    <source>
        <dbReference type="EMBL" id="GJE95304.1"/>
    </source>
</evidence>
<evidence type="ECO:0000313" key="4">
    <source>
        <dbReference type="Proteomes" id="UP000703269"/>
    </source>
</evidence>
<name>A0A9P3LI49_9APHY</name>
<protein>
    <recommendedName>
        <fullName evidence="5">Secreted protein</fullName>
    </recommendedName>
</protein>
<feature type="chain" id="PRO_5040166569" description="Secreted protein" evidence="2">
    <location>
        <begin position="16"/>
        <end position="167"/>
    </location>
</feature>
<accession>A0A9P3LI49</accession>
<evidence type="ECO:0008006" key="5">
    <source>
        <dbReference type="Google" id="ProtNLM"/>
    </source>
</evidence>
<feature type="region of interest" description="Disordered" evidence="1">
    <location>
        <begin position="101"/>
        <end position="167"/>
    </location>
</feature>
<keyword evidence="4" id="KW-1185">Reference proteome</keyword>
<feature type="compositionally biased region" description="Basic and acidic residues" evidence="1">
    <location>
        <begin position="150"/>
        <end position="160"/>
    </location>
</feature>
<proteinExistence type="predicted"/>
<reference evidence="3 4" key="1">
    <citation type="submission" date="2021-08" db="EMBL/GenBank/DDBJ databases">
        <title>Draft Genome Sequence of Phanerochaete sordida strain YK-624.</title>
        <authorList>
            <person name="Mori T."/>
            <person name="Dohra H."/>
            <person name="Suzuki T."/>
            <person name="Kawagishi H."/>
            <person name="Hirai H."/>
        </authorList>
    </citation>
    <scope>NUCLEOTIDE SEQUENCE [LARGE SCALE GENOMIC DNA]</scope>
    <source>
        <strain evidence="3 4">YK-624</strain>
    </source>
</reference>
<dbReference type="Proteomes" id="UP000703269">
    <property type="component" value="Unassembled WGS sequence"/>
</dbReference>
<dbReference type="AlphaFoldDB" id="A0A9P3LI49"/>
<organism evidence="3 4">
    <name type="scientific">Phanerochaete sordida</name>
    <dbReference type="NCBI Taxonomy" id="48140"/>
    <lineage>
        <taxon>Eukaryota</taxon>
        <taxon>Fungi</taxon>
        <taxon>Dikarya</taxon>
        <taxon>Basidiomycota</taxon>
        <taxon>Agaricomycotina</taxon>
        <taxon>Agaricomycetes</taxon>
        <taxon>Polyporales</taxon>
        <taxon>Phanerochaetaceae</taxon>
        <taxon>Phanerochaete</taxon>
    </lineage>
</organism>
<feature type="signal peptide" evidence="2">
    <location>
        <begin position="1"/>
        <end position="15"/>
    </location>
</feature>
<dbReference type="EMBL" id="BPQB01000047">
    <property type="protein sequence ID" value="GJE95304.1"/>
    <property type="molecule type" value="Genomic_DNA"/>
</dbReference>
<gene>
    <name evidence="3" type="ORF">PsYK624_114880</name>
</gene>
<keyword evidence="2" id="KW-0732">Signal</keyword>
<comment type="caution">
    <text evidence="3">The sequence shown here is derived from an EMBL/GenBank/DDBJ whole genome shotgun (WGS) entry which is preliminary data.</text>
</comment>